<evidence type="ECO:0000313" key="16">
    <source>
        <dbReference type="EMBL" id="ABZ74376.1"/>
    </source>
</evidence>
<dbReference type="GO" id="GO:0009279">
    <property type="term" value="C:cell outer membrane"/>
    <property type="evidence" value="ECO:0007669"/>
    <property type="project" value="UniProtKB-SubCell"/>
</dbReference>
<evidence type="ECO:0000256" key="10">
    <source>
        <dbReference type="ARBA" id="ARBA00023237"/>
    </source>
</evidence>
<evidence type="ECO:0000256" key="11">
    <source>
        <dbReference type="PROSITE-ProRule" id="PRU01360"/>
    </source>
</evidence>
<name>B0T9K1_CAUSK</name>
<evidence type="ECO:0000256" key="3">
    <source>
        <dbReference type="ARBA" id="ARBA00022452"/>
    </source>
</evidence>
<protein>
    <submittedName>
        <fullName evidence="16">TonB-dependent receptor</fullName>
    </submittedName>
</protein>
<dbReference type="CDD" id="cd01347">
    <property type="entry name" value="ligand_gated_channel"/>
    <property type="match status" value="1"/>
</dbReference>
<feature type="signal peptide" evidence="13">
    <location>
        <begin position="1"/>
        <end position="28"/>
    </location>
</feature>
<feature type="chain" id="PRO_5002756144" evidence="13">
    <location>
        <begin position="29"/>
        <end position="731"/>
    </location>
</feature>
<evidence type="ECO:0000256" key="8">
    <source>
        <dbReference type="ARBA" id="ARBA00023077"/>
    </source>
</evidence>
<gene>
    <name evidence="16" type="ordered locus">Caul_5256</name>
</gene>
<evidence type="ECO:0000259" key="14">
    <source>
        <dbReference type="Pfam" id="PF00593"/>
    </source>
</evidence>
<dbReference type="InterPro" id="IPR036942">
    <property type="entry name" value="Beta-barrel_TonB_sf"/>
</dbReference>
<reference evidence="16" key="1">
    <citation type="submission" date="2008-01" db="EMBL/GenBank/DDBJ databases">
        <title>Complete sequence of plasmid1 pCAUL01 of Caulobacter sp. K31.</title>
        <authorList>
            <consortium name="US DOE Joint Genome Institute"/>
            <person name="Copeland A."/>
            <person name="Lucas S."/>
            <person name="Lapidus A."/>
            <person name="Barry K."/>
            <person name="Glavina del Rio T."/>
            <person name="Dalin E."/>
            <person name="Tice H."/>
            <person name="Pitluck S."/>
            <person name="Bruce D."/>
            <person name="Goodwin L."/>
            <person name="Thompson L.S."/>
            <person name="Brettin T."/>
            <person name="Detter J.C."/>
            <person name="Han C."/>
            <person name="Schmutz J."/>
            <person name="Larimer F."/>
            <person name="Land M."/>
            <person name="Hauser L."/>
            <person name="Kyrpides N."/>
            <person name="Kim E."/>
            <person name="Stephens C."/>
            <person name="Richardson P."/>
        </authorList>
    </citation>
    <scope>NUCLEOTIDE SEQUENCE [LARGE SCALE GENOMIC DNA]</scope>
    <source>
        <strain evidence="16">K31</strain>
        <plasmid evidence="16">pCAUL01</plasmid>
    </source>
</reference>
<dbReference type="GO" id="GO:0006826">
    <property type="term" value="P:iron ion transport"/>
    <property type="evidence" value="ECO:0007669"/>
    <property type="project" value="UniProtKB-KW"/>
</dbReference>
<comment type="similarity">
    <text evidence="11 12">Belongs to the TonB-dependent receptor family.</text>
</comment>
<evidence type="ECO:0000256" key="9">
    <source>
        <dbReference type="ARBA" id="ARBA00023136"/>
    </source>
</evidence>
<accession>B0T9K1</accession>
<evidence type="ECO:0000259" key="15">
    <source>
        <dbReference type="Pfam" id="PF07715"/>
    </source>
</evidence>
<evidence type="ECO:0000256" key="13">
    <source>
        <dbReference type="SAM" id="SignalP"/>
    </source>
</evidence>
<dbReference type="PROSITE" id="PS52016">
    <property type="entry name" value="TONB_DEPENDENT_REC_3"/>
    <property type="match status" value="1"/>
</dbReference>
<dbReference type="InterPro" id="IPR012910">
    <property type="entry name" value="Plug_dom"/>
</dbReference>
<keyword evidence="10 11" id="KW-0998">Cell outer membrane</keyword>
<dbReference type="SUPFAM" id="SSF56935">
    <property type="entry name" value="Porins"/>
    <property type="match status" value="1"/>
</dbReference>
<keyword evidence="9 11" id="KW-0472">Membrane</keyword>
<dbReference type="PANTHER" id="PTHR32552:SF81">
    <property type="entry name" value="TONB-DEPENDENT OUTER MEMBRANE RECEPTOR"/>
    <property type="match status" value="1"/>
</dbReference>
<keyword evidence="16" id="KW-0614">Plasmid</keyword>
<dbReference type="OrthoDB" id="7413795at2"/>
<dbReference type="PANTHER" id="PTHR32552">
    <property type="entry name" value="FERRICHROME IRON RECEPTOR-RELATED"/>
    <property type="match status" value="1"/>
</dbReference>
<evidence type="ECO:0000256" key="2">
    <source>
        <dbReference type="ARBA" id="ARBA00022448"/>
    </source>
</evidence>
<keyword evidence="13" id="KW-0732">Signal</keyword>
<dbReference type="InterPro" id="IPR039426">
    <property type="entry name" value="TonB-dep_rcpt-like"/>
</dbReference>
<keyword evidence="8 12" id="KW-0798">TonB box</keyword>
<geneLocation type="plasmid" evidence="16">
    <name>pCAUL01</name>
</geneLocation>
<dbReference type="InterPro" id="IPR000531">
    <property type="entry name" value="Beta-barrel_TonB"/>
</dbReference>
<keyword evidence="4" id="KW-0410">Iron transport</keyword>
<evidence type="ECO:0000256" key="4">
    <source>
        <dbReference type="ARBA" id="ARBA00022496"/>
    </source>
</evidence>
<keyword evidence="7" id="KW-0406">Ion transport</keyword>
<organism evidence="16">
    <name type="scientific">Caulobacter sp. (strain K31)</name>
    <dbReference type="NCBI Taxonomy" id="366602"/>
    <lineage>
        <taxon>Bacteria</taxon>
        <taxon>Pseudomonadati</taxon>
        <taxon>Pseudomonadota</taxon>
        <taxon>Alphaproteobacteria</taxon>
        <taxon>Caulobacterales</taxon>
        <taxon>Caulobacteraceae</taxon>
        <taxon>Caulobacter</taxon>
    </lineage>
</organism>
<evidence type="ECO:0000256" key="7">
    <source>
        <dbReference type="ARBA" id="ARBA00023065"/>
    </source>
</evidence>
<keyword evidence="6" id="KW-0408">Iron</keyword>
<feature type="domain" description="TonB-dependent receptor-like beta-barrel" evidence="14">
    <location>
        <begin position="251"/>
        <end position="696"/>
    </location>
</feature>
<evidence type="ECO:0000256" key="5">
    <source>
        <dbReference type="ARBA" id="ARBA00022692"/>
    </source>
</evidence>
<keyword evidence="2 11" id="KW-0813">Transport</keyword>
<keyword evidence="3 11" id="KW-1134">Transmembrane beta strand</keyword>
<dbReference type="KEGG" id="cak:Caul_5256"/>
<feature type="domain" description="TonB-dependent receptor plug" evidence="15">
    <location>
        <begin position="51"/>
        <end position="158"/>
    </location>
</feature>
<evidence type="ECO:0000256" key="6">
    <source>
        <dbReference type="ARBA" id="ARBA00023004"/>
    </source>
</evidence>
<sequence length="731" mass="79376">MRKMDLLRLSSLAALAAALGTASASAQARSPSESNTVADIIVTAQRRSENLQSVPVAATAFGAEALEKSGAVNILDVAAQTPGVTMTEYNIGEPQVYVRGVGSQSDSASSEPSVTVSVDEVPISRGGATGAAFLDTQRVEVLRGPQGTLYGRNASAGAINLYTNRPTFDFSGRVEASAGRFGGYGAKGVVNAPLSEAVALRVAAQYSDSDGYARTTPSGERLQGGERYAARVQLLTRQGDWDVLASLDHSFDDLAGDARYALVTPLAPAPLAAIVNSAQAGRDVWTTYGRPDAYQKRANTGGFLRLEHTGEAFNFVSLTAYRDNEYSFLADLSGLPDATFPFQPDDYVDEDSHQFSQELRLTSSDAARIKWVGGLFYFRESIDRVERIVTDSRAPLPAALSGDVSMGQDATAESYAAFGQATIPFARIWELTLGARLTHDKRDVFQSLINNRPSDTNLAFPVFPGSLYAVPAKADFTKPTWRINLAVEPSPGKHFYASYDRGYKSGSFTSQAQNAGQATTLVKPEQLDNFNLGAKTQWLSNRLRLNADAFYLDYKDLQVFEFGSSLNFVVSNADAKVKGLELQALAAVSHDITVGANYAYLDTEFTSNPAYAGATLPYRGNVLPRAPKQQYSVYVETNHQILGGELTARLAYDWRDDFYYNPSNDIASKQKAYGVIGGYLSFETADQWKVALSGENFGNERYSVHNISFQNMGFRLYAPPRTWTLILSKAF</sequence>
<keyword evidence="5 11" id="KW-0812">Transmembrane</keyword>
<keyword evidence="16" id="KW-0675">Receptor</keyword>
<evidence type="ECO:0000256" key="12">
    <source>
        <dbReference type="RuleBase" id="RU003357"/>
    </source>
</evidence>
<comment type="subcellular location">
    <subcellularLocation>
        <location evidence="1 11">Cell outer membrane</location>
        <topology evidence="1 11">Multi-pass membrane protein</topology>
    </subcellularLocation>
</comment>
<dbReference type="Pfam" id="PF07715">
    <property type="entry name" value="Plug"/>
    <property type="match status" value="1"/>
</dbReference>
<dbReference type="AlphaFoldDB" id="B0T9K1"/>
<dbReference type="HOGENOM" id="CLU_008287_15_0_5"/>
<evidence type="ECO:0000256" key="1">
    <source>
        <dbReference type="ARBA" id="ARBA00004571"/>
    </source>
</evidence>
<dbReference type="EMBL" id="CP000928">
    <property type="protein sequence ID" value="ABZ74376.1"/>
    <property type="molecule type" value="Genomic_DNA"/>
</dbReference>
<proteinExistence type="inferred from homology"/>
<dbReference type="Pfam" id="PF00593">
    <property type="entry name" value="TonB_dep_Rec_b-barrel"/>
    <property type="match status" value="1"/>
</dbReference>
<dbReference type="Gene3D" id="2.40.170.20">
    <property type="entry name" value="TonB-dependent receptor, beta-barrel domain"/>
    <property type="match status" value="1"/>
</dbReference>